<reference evidence="2 3" key="1">
    <citation type="journal article" date="2016" name="Genome Biol. Evol.">
        <title>Gene Family Evolution Reflects Adaptation to Soil Environmental Stressors in the Genome of the Collembolan Orchesella cincta.</title>
        <authorList>
            <person name="Faddeeva-Vakhrusheva A."/>
            <person name="Derks M.F."/>
            <person name="Anvar S.Y."/>
            <person name="Agamennone V."/>
            <person name="Suring W."/>
            <person name="Smit S."/>
            <person name="van Straalen N.M."/>
            <person name="Roelofs D."/>
        </authorList>
    </citation>
    <scope>NUCLEOTIDE SEQUENCE [LARGE SCALE GENOMIC DNA]</scope>
    <source>
        <tissue evidence="2">Mixed pool</tissue>
    </source>
</reference>
<dbReference type="OrthoDB" id="6093252at2759"/>
<gene>
    <name evidence="2" type="ORF">Ocin01_14941</name>
</gene>
<name>A0A1D2MFR1_ORCCI</name>
<sequence length="62" mass="6732">MIGAVVKRAVTSRSHSGSKEDPLPPHFREGSHRYLLATCILATPAWVVTHMDDYRGGAVGEV</sequence>
<evidence type="ECO:0000256" key="1">
    <source>
        <dbReference type="SAM" id="MobiDB-lite"/>
    </source>
</evidence>
<feature type="region of interest" description="Disordered" evidence="1">
    <location>
        <begin position="1"/>
        <end position="26"/>
    </location>
</feature>
<organism evidence="2 3">
    <name type="scientific">Orchesella cincta</name>
    <name type="common">Springtail</name>
    <name type="synonym">Podura cincta</name>
    <dbReference type="NCBI Taxonomy" id="48709"/>
    <lineage>
        <taxon>Eukaryota</taxon>
        <taxon>Metazoa</taxon>
        <taxon>Ecdysozoa</taxon>
        <taxon>Arthropoda</taxon>
        <taxon>Hexapoda</taxon>
        <taxon>Collembola</taxon>
        <taxon>Entomobryomorpha</taxon>
        <taxon>Entomobryoidea</taxon>
        <taxon>Orchesellidae</taxon>
        <taxon>Orchesellinae</taxon>
        <taxon>Orchesella</taxon>
    </lineage>
</organism>
<comment type="caution">
    <text evidence="2">The sequence shown here is derived from an EMBL/GenBank/DDBJ whole genome shotgun (WGS) entry which is preliminary data.</text>
</comment>
<evidence type="ECO:0000313" key="3">
    <source>
        <dbReference type="Proteomes" id="UP000094527"/>
    </source>
</evidence>
<dbReference type="AlphaFoldDB" id="A0A1D2MFR1"/>
<feature type="compositionally biased region" description="Basic and acidic residues" evidence="1">
    <location>
        <begin position="17"/>
        <end position="26"/>
    </location>
</feature>
<keyword evidence="3" id="KW-1185">Reference proteome</keyword>
<evidence type="ECO:0000313" key="2">
    <source>
        <dbReference type="EMBL" id="ODM91741.1"/>
    </source>
</evidence>
<accession>A0A1D2MFR1</accession>
<protein>
    <submittedName>
        <fullName evidence="2">Uncharacterized protein</fullName>
    </submittedName>
</protein>
<dbReference type="EMBL" id="LJIJ01001435">
    <property type="protein sequence ID" value="ODM91741.1"/>
    <property type="molecule type" value="Genomic_DNA"/>
</dbReference>
<proteinExistence type="predicted"/>
<dbReference type="Proteomes" id="UP000094527">
    <property type="component" value="Unassembled WGS sequence"/>
</dbReference>